<sequence>MAKKEITTYKCSECGYRSMSPIGRCPKCGAWGSMEEDVSVRIAKEGIVASVKTAVPISGLEAEEQERIPSGIEELDRVLGGGWVQGGVTLLGGEPGVGKSTLLLQVCAEMAKRGSRVLYISGEESSGQLALRGRRLGLMTQGLDLLCESDLPSSLAAAEKHGYKFVVIDSVQAFRADSEGGWAGSPNQVKGVASMAVETAKRCGIPTVLVGHITKQGQIAGPKLLEHMVDVVLLFSGEQNSPNRLLRAEKNRYGSTEELGIFEMSERGLTAVSDPSRLYWNGTDLGSSGVAIAAALEGSRALAAEIQALACPTPFPYPRRTARGIDISRLQLLLAVLERRCGISSRTSDIYLNVAGGLTLKDPAADLGICASLASAATDLELPSDVCFIGEVGLAGEVRPAGRTNMRIKEAERLGFKRAVISRRTPKEAYPIETLKISALKEIVDLFLKR</sequence>
<dbReference type="InterPro" id="IPR004504">
    <property type="entry name" value="DNA_repair_RadA"/>
</dbReference>
<dbReference type="PATRIC" id="fig|2754.20.peg.1441"/>
<evidence type="ECO:0000256" key="8">
    <source>
        <dbReference type="ARBA" id="ARBA00023016"/>
    </source>
</evidence>
<dbReference type="Pfam" id="PF05362">
    <property type="entry name" value="Lon_C"/>
    <property type="match status" value="1"/>
</dbReference>
<evidence type="ECO:0000256" key="12">
    <source>
        <dbReference type="NCBIfam" id="TIGR00416"/>
    </source>
</evidence>
<keyword evidence="3 11" id="KW-0227">DNA damage</keyword>
<dbReference type="GO" id="GO:0005524">
    <property type="term" value="F:ATP binding"/>
    <property type="evidence" value="ECO:0007669"/>
    <property type="project" value="UniProtKB-UniRule"/>
</dbReference>
<dbReference type="RefSeq" id="WP_037976596.1">
    <property type="nucleotide sequence ID" value="NZ_JMKI01000036.1"/>
</dbReference>
<dbReference type="GeneID" id="90983819"/>
<feature type="region of interest" description="Lon-protease-like" evidence="11">
    <location>
        <begin position="349"/>
        <end position="450"/>
    </location>
</feature>
<name>A0A073INH9_9BACT</name>
<dbReference type="SUPFAM" id="SSF52540">
    <property type="entry name" value="P-loop containing nucleoside triphosphate hydrolases"/>
    <property type="match status" value="1"/>
</dbReference>
<evidence type="ECO:0000313" key="16">
    <source>
        <dbReference type="Proteomes" id="UP000027665"/>
    </source>
</evidence>
<dbReference type="Pfam" id="PF18073">
    <property type="entry name" value="Zn_ribbon_LapB"/>
    <property type="match status" value="1"/>
</dbReference>
<dbReference type="GO" id="GO:0004176">
    <property type="term" value="F:ATP-dependent peptidase activity"/>
    <property type="evidence" value="ECO:0007669"/>
    <property type="project" value="InterPro"/>
</dbReference>
<dbReference type="InterPro" id="IPR020568">
    <property type="entry name" value="Ribosomal_Su5_D2-typ_SF"/>
</dbReference>
<feature type="binding site" evidence="11">
    <location>
        <begin position="93"/>
        <end position="100"/>
    </location>
    <ligand>
        <name>ATP</name>
        <dbReference type="ChEBI" id="CHEBI:30616"/>
    </ligand>
</feature>
<keyword evidence="5" id="KW-0378">Hydrolase</keyword>
<keyword evidence="8 11" id="KW-0346">Stress response</keyword>
<reference evidence="15 16" key="1">
    <citation type="submission" date="2014-04" db="EMBL/GenBank/DDBJ databases">
        <title>Draft Genome Sequence of Synergistes jonesii.</title>
        <authorList>
            <person name="Coil D.A."/>
            <person name="Eisen J.A."/>
            <person name="Holland-Moritz H.E."/>
        </authorList>
    </citation>
    <scope>NUCLEOTIDE SEQUENCE [LARGE SCALE GENOMIC DNA]</scope>
    <source>
        <strain evidence="15 16">78-1</strain>
    </source>
</reference>
<comment type="similarity">
    <text evidence="11 13">Belongs to the RecA family. RadA subfamily.</text>
</comment>
<accession>A0A073INH9</accession>
<dbReference type="SMART" id="SM00382">
    <property type="entry name" value="AAA"/>
    <property type="match status" value="1"/>
</dbReference>
<dbReference type="OrthoDB" id="9803906at2"/>
<evidence type="ECO:0000256" key="11">
    <source>
        <dbReference type="HAMAP-Rule" id="MF_01498"/>
    </source>
</evidence>
<dbReference type="PANTHER" id="PTHR32472:SF10">
    <property type="entry name" value="DNA REPAIR PROTEIN RADA-LIKE PROTEIN"/>
    <property type="match status" value="1"/>
</dbReference>
<dbReference type="GO" id="GO:0004252">
    <property type="term" value="F:serine-type endopeptidase activity"/>
    <property type="evidence" value="ECO:0007669"/>
    <property type="project" value="InterPro"/>
</dbReference>
<dbReference type="CDD" id="cd01121">
    <property type="entry name" value="RadA_SMS_N"/>
    <property type="match status" value="1"/>
</dbReference>
<evidence type="ECO:0000256" key="3">
    <source>
        <dbReference type="ARBA" id="ARBA00022763"/>
    </source>
</evidence>
<dbReference type="Gene3D" id="3.30.230.10">
    <property type="match status" value="1"/>
</dbReference>
<keyword evidence="7 11" id="KW-0067">ATP-binding</keyword>
<keyword evidence="2 11" id="KW-0547">Nucleotide-binding</keyword>
<dbReference type="NCBIfam" id="TIGR00416">
    <property type="entry name" value="sms"/>
    <property type="match status" value="1"/>
</dbReference>
<keyword evidence="9 11" id="KW-0238">DNA-binding</keyword>
<dbReference type="InterPro" id="IPR041166">
    <property type="entry name" value="Rubredoxin_2"/>
</dbReference>
<comment type="function">
    <text evidence="11">Plays a role in repairing double-strand DNA breaks, probably involving stabilizing or processing branched DNA or blocked replication forks.</text>
</comment>
<dbReference type="InterPro" id="IPR003593">
    <property type="entry name" value="AAA+_ATPase"/>
</dbReference>
<dbReference type="STRING" id="2754.EH55_05910"/>
<comment type="function">
    <text evidence="13">DNA-dependent ATPase involved in processing of recombination intermediates, plays a role in repairing DNA breaks. Stimulates the branch migration of RecA-mediated strand transfer reactions, allowing the 3' invading strand to extend heteroduplex DNA faster. Binds ssDNA in the presence of ADP but not other nucleotides, has ATPase activity that is stimulated by ssDNA and various branched DNA structures, but inhibited by SSB. Does not have RecA's homology-searching function.</text>
</comment>
<organism evidence="15 16">
    <name type="scientific">Synergistes jonesii</name>
    <dbReference type="NCBI Taxonomy" id="2754"/>
    <lineage>
        <taxon>Bacteria</taxon>
        <taxon>Thermotogati</taxon>
        <taxon>Synergistota</taxon>
        <taxon>Synergistia</taxon>
        <taxon>Synergistales</taxon>
        <taxon>Synergistaceae</taxon>
        <taxon>Synergistes</taxon>
    </lineage>
</organism>
<evidence type="ECO:0000256" key="7">
    <source>
        <dbReference type="ARBA" id="ARBA00022840"/>
    </source>
</evidence>
<dbReference type="eggNOG" id="COG1066">
    <property type="taxonomic scope" value="Bacteria"/>
</dbReference>
<dbReference type="Proteomes" id="UP000027665">
    <property type="component" value="Unassembled WGS sequence"/>
</dbReference>
<comment type="domain">
    <text evidence="11">The middle region has homology to RecA with ATPase motifs including the RadA KNRFG motif, while the C-terminus is homologous to Lon protease.</text>
</comment>
<evidence type="ECO:0000256" key="1">
    <source>
        <dbReference type="ARBA" id="ARBA00022723"/>
    </source>
</evidence>
<evidence type="ECO:0000256" key="2">
    <source>
        <dbReference type="ARBA" id="ARBA00022741"/>
    </source>
</evidence>
<dbReference type="Pfam" id="PF13481">
    <property type="entry name" value="AAA_25"/>
    <property type="match status" value="1"/>
</dbReference>
<keyword evidence="16" id="KW-1185">Reference proteome</keyword>
<dbReference type="SUPFAM" id="SSF54211">
    <property type="entry name" value="Ribosomal protein S5 domain 2-like"/>
    <property type="match status" value="1"/>
</dbReference>
<dbReference type="GO" id="GO:0003684">
    <property type="term" value="F:damaged DNA binding"/>
    <property type="evidence" value="ECO:0007669"/>
    <property type="project" value="InterPro"/>
</dbReference>
<protein>
    <recommendedName>
        <fullName evidence="11 12">DNA repair protein RadA</fullName>
    </recommendedName>
</protein>
<proteinExistence type="inferred from homology"/>
<dbReference type="InterPro" id="IPR020588">
    <property type="entry name" value="RecA_ATP-bd"/>
</dbReference>
<dbReference type="InterPro" id="IPR008269">
    <property type="entry name" value="Lon_proteolytic"/>
</dbReference>
<evidence type="ECO:0000256" key="10">
    <source>
        <dbReference type="ARBA" id="ARBA00023204"/>
    </source>
</evidence>
<dbReference type="GO" id="GO:0140664">
    <property type="term" value="F:ATP-dependent DNA damage sensor activity"/>
    <property type="evidence" value="ECO:0007669"/>
    <property type="project" value="InterPro"/>
</dbReference>
<keyword evidence="10 11" id="KW-0234">DNA repair</keyword>
<dbReference type="GO" id="GO:0008270">
    <property type="term" value="F:zinc ion binding"/>
    <property type="evidence" value="ECO:0007669"/>
    <property type="project" value="UniProtKB-KW"/>
</dbReference>
<dbReference type="EMBL" id="JMKI01000036">
    <property type="protein sequence ID" value="KEJ91918.1"/>
    <property type="molecule type" value="Genomic_DNA"/>
</dbReference>
<evidence type="ECO:0000256" key="6">
    <source>
        <dbReference type="ARBA" id="ARBA00022833"/>
    </source>
</evidence>
<gene>
    <name evidence="11" type="primary">radA</name>
    <name evidence="15" type="ORF">EH55_05910</name>
</gene>
<dbReference type="InterPro" id="IPR027417">
    <property type="entry name" value="P-loop_NTPase"/>
</dbReference>
<evidence type="ECO:0000256" key="9">
    <source>
        <dbReference type="ARBA" id="ARBA00023125"/>
    </source>
</evidence>
<keyword evidence="1 11" id="KW-0479">Metal-binding</keyword>
<evidence type="ECO:0000256" key="13">
    <source>
        <dbReference type="RuleBase" id="RU003555"/>
    </source>
</evidence>
<dbReference type="InterPro" id="IPR014721">
    <property type="entry name" value="Ribsml_uS5_D2-typ_fold_subgr"/>
</dbReference>
<dbReference type="PRINTS" id="PR01874">
    <property type="entry name" value="DNAREPAIRADA"/>
</dbReference>
<dbReference type="Gene3D" id="3.40.50.300">
    <property type="entry name" value="P-loop containing nucleotide triphosphate hydrolases"/>
    <property type="match status" value="1"/>
</dbReference>
<dbReference type="AlphaFoldDB" id="A0A073INH9"/>
<dbReference type="GO" id="GO:0006508">
    <property type="term" value="P:proteolysis"/>
    <property type="evidence" value="ECO:0007669"/>
    <property type="project" value="InterPro"/>
</dbReference>
<dbReference type="PROSITE" id="PS50162">
    <property type="entry name" value="RECA_2"/>
    <property type="match status" value="1"/>
</dbReference>
<evidence type="ECO:0000256" key="4">
    <source>
        <dbReference type="ARBA" id="ARBA00022771"/>
    </source>
</evidence>
<evidence type="ECO:0000259" key="14">
    <source>
        <dbReference type="PROSITE" id="PS50162"/>
    </source>
</evidence>
<dbReference type="GO" id="GO:0000725">
    <property type="term" value="P:recombinational repair"/>
    <property type="evidence" value="ECO:0007669"/>
    <property type="project" value="UniProtKB-UniRule"/>
</dbReference>
<keyword evidence="6 13" id="KW-0862">Zinc</keyword>
<dbReference type="HAMAP" id="MF_01498">
    <property type="entry name" value="RadA_bact"/>
    <property type="match status" value="1"/>
</dbReference>
<dbReference type="PANTHER" id="PTHR32472">
    <property type="entry name" value="DNA REPAIR PROTEIN RADA"/>
    <property type="match status" value="1"/>
</dbReference>
<evidence type="ECO:0000256" key="5">
    <source>
        <dbReference type="ARBA" id="ARBA00022801"/>
    </source>
</evidence>
<comment type="caution">
    <text evidence="15">The sequence shown here is derived from an EMBL/GenBank/DDBJ whole genome shotgun (WGS) entry which is preliminary data.</text>
</comment>
<evidence type="ECO:0000313" key="15">
    <source>
        <dbReference type="EMBL" id="KEJ91918.1"/>
    </source>
</evidence>
<feature type="domain" description="RecA family profile 1" evidence="14">
    <location>
        <begin position="64"/>
        <end position="213"/>
    </location>
</feature>
<feature type="short sequence motif" description="RadA KNRFG motif" evidence="11">
    <location>
        <begin position="250"/>
        <end position="254"/>
    </location>
</feature>
<keyword evidence="4 13" id="KW-0863">Zinc-finger</keyword>